<feature type="transmembrane region" description="Helical" evidence="1">
    <location>
        <begin position="85"/>
        <end position="118"/>
    </location>
</feature>
<evidence type="ECO:0000313" key="2">
    <source>
        <dbReference type="EMBL" id="CEA16586.1"/>
    </source>
</evidence>
<dbReference type="Pfam" id="PF04306">
    <property type="entry name" value="DUF456"/>
    <property type="match status" value="1"/>
</dbReference>
<dbReference type="PANTHER" id="PTHR39165:SF1">
    <property type="entry name" value="DUF456 DOMAIN-CONTAINING PROTEIN"/>
    <property type="match status" value="1"/>
</dbReference>
<keyword evidence="1" id="KW-0812">Transmembrane</keyword>
<sequence length="160" mass="16863">MTDLIWIILSALLLIVGAVGTIAPILPGLPLCWAGLLALKFIPTTQNEISWVTIIILGVVTVVISILDNVLPIWGTKKKGGNRKVVWGATIGLLFGFFIGPWGIILGPFAGALIGVLITGSKLKPAAKQASGAFAGFLAGLLLKLITAGFIIFFFIRTLL</sequence>
<dbReference type="OrthoDB" id="9808460at2"/>
<evidence type="ECO:0000313" key="3">
    <source>
        <dbReference type="Proteomes" id="UP000032417"/>
    </source>
</evidence>
<reference evidence="2 3" key="1">
    <citation type="submission" date="2014-08" db="EMBL/GenBank/DDBJ databases">
        <authorList>
            <person name="Wibberg D."/>
        </authorList>
    </citation>
    <scope>NUCLEOTIDE SEQUENCE [LARGE SCALE GENOMIC DNA]</scope>
    <source>
        <strain evidence="3">ING2-E5B</strain>
    </source>
</reference>
<dbReference type="STRING" id="1562970.ING2E5B_1848"/>
<dbReference type="AlphaFoldDB" id="A0A098C2D4"/>
<evidence type="ECO:0008006" key="4">
    <source>
        <dbReference type="Google" id="ProtNLM"/>
    </source>
</evidence>
<name>A0A098C2D4_9BACT</name>
<feature type="transmembrane region" description="Helical" evidence="1">
    <location>
        <begin position="130"/>
        <end position="156"/>
    </location>
</feature>
<dbReference type="Proteomes" id="UP000032417">
    <property type="component" value="Chromosome 1"/>
</dbReference>
<organism evidence="2 3">
    <name type="scientific">Fermentimonas caenicola</name>
    <dbReference type="NCBI Taxonomy" id="1562970"/>
    <lineage>
        <taxon>Bacteria</taxon>
        <taxon>Pseudomonadati</taxon>
        <taxon>Bacteroidota</taxon>
        <taxon>Bacteroidia</taxon>
        <taxon>Bacteroidales</taxon>
        <taxon>Dysgonomonadaceae</taxon>
        <taxon>Fermentimonas</taxon>
    </lineage>
</organism>
<dbReference type="PANTHER" id="PTHR39165">
    <property type="entry name" value="IG HYPOTHETICAL 17883"/>
    <property type="match status" value="1"/>
</dbReference>
<keyword evidence="1" id="KW-0472">Membrane</keyword>
<protein>
    <recommendedName>
        <fullName evidence="4">DUF456 domain-containing protein</fullName>
    </recommendedName>
</protein>
<dbReference type="InterPro" id="IPR007403">
    <property type="entry name" value="DUF456"/>
</dbReference>
<gene>
    <name evidence="2" type="ORF">ING2E5B_1848</name>
</gene>
<proteinExistence type="predicted"/>
<keyword evidence="3" id="KW-1185">Reference proteome</keyword>
<feature type="transmembrane region" description="Helical" evidence="1">
    <location>
        <begin position="50"/>
        <end position="73"/>
    </location>
</feature>
<evidence type="ECO:0000256" key="1">
    <source>
        <dbReference type="SAM" id="Phobius"/>
    </source>
</evidence>
<dbReference type="EMBL" id="LN515532">
    <property type="protein sequence ID" value="CEA16586.1"/>
    <property type="molecule type" value="Genomic_DNA"/>
</dbReference>
<dbReference type="HOGENOM" id="CLU_109297_0_1_10"/>
<dbReference type="KEGG" id="pbt:ING2E5B_1848"/>
<accession>A0A098C2D4</accession>
<keyword evidence="1" id="KW-1133">Transmembrane helix</keyword>